<dbReference type="PANTHER" id="PTHR39201">
    <property type="entry name" value="EXPORTED PROTEIN-RELATED"/>
    <property type="match status" value="1"/>
</dbReference>
<accession>C7N717</accession>
<proteinExistence type="predicted"/>
<feature type="domain" description="Flavodoxin-like" evidence="1">
    <location>
        <begin position="4"/>
        <end position="142"/>
    </location>
</feature>
<dbReference type="InterPro" id="IPR029039">
    <property type="entry name" value="Flavoprotein-like_sf"/>
</dbReference>
<dbReference type="HOGENOM" id="CLU_068890_0_0_11"/>
<dbReference type="SUPFAM" id="SSF52218">
    <property type="entry name" value="Flavoproteins"/>
    <property type="match status" value="1"/>
</dbReference>
<evidence type="ECO:0000313" key="2">
    <source>
        <dbReference type="EMBL" id="ACV22702.1"/>
    </source>
</evidence>
<evidence type="ECO:0000313" key="3">
    <source>
        <dbReference type="Proteomes" id="UP000002026"/>
    </source>
</evidence>
<dbReference type="STRING" id="471855.Shel_16830"/>
<dbReference type="eggNOG" id="COG0716">
    <property type="taxonomic scope" value="Bacteria"/>
</dbReference>
<keyword evidence="3" id="KW-1185">Reference proteome</keyword>
<reference evidence="2 3" key="1">
    <citation type="journal article" date="2009" name="Stand. Genomic Sci.">
        <title>Complete genome sequence of Slackia heliotrinireducens type strain (RHS 1).</title>
        <authorList>
            <person name="Pukall R."/>
            <person name="Lapidus A."/>
            <person name="Nolan M."/>
            <person name="Copeland A."/>
            <person name="Glavina Del Rio T."/>
            <person name="Lucas S."/>
            <person name="Chen F."/>
            <person name="Tice H."/>
            <person name="Cheng J.F."/>
            <person name="Chertkov O."/>
            <person name="Bruce D."/>
            <person name="Goodwin L."/>
            <person name="Kuske C."/>
            <person name="Brettin T."/>
            <person name="Detter J.C."/>
            <person name="Han C."/>
            <person name="Pitluck S."/>
            <person name="Pati A."/>
            <person name="Mavrommatis K."/>
            <person name="Ivanova N."/>
            <person name="Ovchinnikova G."/>
            <person name="Chen A."/>
            <person name="Palaniappan K."/>
            <person name="Schneider S."/>
            <person name="Rohde M."/>
            <person name="Chain P."/>
            <person name="D'haeseleer P."/>
            <person name="Goker M."/>
            <person name="Bristow J."/>
            <person name="Eisen J.A."/>
            <person name="Markowitz V."/>
            <person name="Kyrpides N.C."/>
            <person name="Klenk H.P."/>
            <person name="Hugenholtz P."/>
        </authorList>
    </citation>
    <scope>NUCLEOTIDE SEQUENCE [LARGE SCALE GENOMIC DNA]</scope>
    <source>
        <strain evidence="3">ATCC 29202 / DSM 20476 / NCTC 11029 / RHS 1</strain>
    </source>
</reference>
<dbReference type="PANTHER" id="PTHR39201:SF1">
    <property type="entry name" value="FLAVODOXIN-LIKE DOMAIN-CONTAINING PROTEIN"/>
    <property type="match status" value="1"/>
</dbReference>
<dbReference type="InterPro" id="IPR008254">
    <property type="entry name" value="Flavodoxin/NO_synth"/>
</dbReference>
<organism evidence="2 3">
    <name type="scientific">Slackia heliotrinireducens (strain ATCC 29202 / DSM 20476 / NCTC 11029 / RHS 1)</name>
    <name type="common">Peptococcus heliotrinreducens</name>
    <dbReference type="NCBI Taxonomy" id="471855"/>
    <lineage>
        <taxon>Bacteria</taxon>
        <taxon>Bacillati</taxon>
        <taxon>Actinomycetota</taxon>
        <taxon>Coriobacteriia</taxon>
        <taxon>Eggerthellales</taxon>
        <taxon>Eggerthellaceae</taxon>
        <taxon>Slackia</taxon>
    </lineage>
</organism>
<name>C7N717_SLAHD</name>
<dbReference type="RefSeq" id="WP_012798804.1">
    <property type="nucleotide sequence ID" value="NC_013165.1"/>
</dbReference>
<dbReference type="GO" id="GO:0010181">
    <property type="term" value="F:FMN binding"/>
    <property type="evidence" value="ECO:0007669"/>
    <property type="project" value="InterPro"/>
</dbReference>
<evidence type="ECO:0000259" key="1">
    <source>
        <dbReference type="Pfam" id="PF12682"/>
    </source>
</evidence>
<dbReference type="AlphaFoldDB" id="C7N717"/>
<dbReference type="Pfam" id="PF12682">
    <property type="entry name" value="Flavodoxin_4"/>
    <property type="match status" value="1"/>
</dbReference>
<dbReference type="KEGG" id="shi:Shel_16830"/>
<dbReference type="Gene3D" id="3.40.50.360">
    <property type="match status" value="1"/>
</dbReference>
<dbReference type="EMBL" id="CP001684">
    <property type="protein sequence ID" value="ACV22702.1"/>
    <property type="molecule type" value="Genomic_DNA"/>
</dbReference>
<gene>
    <name evidence="2" type="ordered locus">Shel_16830</name>
</gene>
<sequence>MARKLVVYYSWKNSAASYMAQRIADAIGADIEGIVPELAYNGNYDLAMERAKREVGCNFEPKIKPMQSNLEDYDEIIIGGPCWWQKMSSPVRTFLVKNRRRLAGKTVSCFITNYGRKPWAIEDMESLLPESCTVIPGMEIRFEDEDASCQETPDEQVTAWIETL</sequence>
<protein>
    <recommendedName>
        <fullName evidence="1">Flavodoxin-like domain-containing protein</fullName>
    </recommendedName>
</protein>
<dbReference type="Proteomes" id="UP000002026">
    <property type="component" value="Chromosome"/>
</dbReference>